<reference evidence="1 2" key="1">
    <citation type="submission" date="2017-04" db="EMBL/GenBank/DDBJ databases">
        <authorList>
            <person name="Afonso C.L."/>
            <person name="Miller P.J."/>
            <person name="Scott M.A."/>
            <person name="Spackman E."/>
            <person name="Goraichik I."/>
            <person name="Dimitrov K.M."/>
            <person name="Suarez D.L."/>
            <person name="Swayne D.E."/>
        </authorList>
    </citation>
    <scope>NUCLEOTIDE SEQUENCE [LARGE SCALE GENOMIC DNA]</scope>
    <source>
        <strain evidence="1 2">USBA 355</strain>
    </source>
</reference>
<dbReference type="RefSeq" id="WP_085121268.1">
    <property type="nucleotide sequence ID" value="NZ_FWZX01000002.1"/>
</dbReference>
<organism evidence="1 2">
    <name type="scientific">Tistlia consotensis USBA 355</name>
    <dbReference type="NCBI Taxonomy" id="560819"/>
    <lineage>
        <taxon>Bacteria</taxon>
        <taxon>Pseudomonadati</taxon>
        <taxon>Pseudomonadota</taxon>
        <taxon>Alphaproteobacteria</taxon>
        <taxon>Rhodospirillales</taxon>
        <taxon>Rhodovibrionaceae</taxon>
        <taxon>Tistlia</taxon>
    </lineage>
</organism>
<dbReference type="Proteomes" id="UP000192917">
    <property type="component" value="Unassembled WGS sequence"/>
</dbReference>
<name>A0A1Y6B8P8_9PROT</name>
<evidence type="ECO:0000313" key="1">
    <source>
        <dbReference type="EMBL" id="SME98706.1"/>
    </source>
</evidence>
<keyword evidence="2" id="KW-1185">Reference proteome</keyword>
<sequence length="510" mass="56853">MRILLSIRHPSYLRNLLEVVRRLAGQGHRLHFVFDAHGPLGEDSLFEELCRSHPTITGQFIEKRDPSARVSWREQAERLRFGIDYLRYLDPRYAEADALRERARDRAPAWAVGLGERLLSRSPLALRTALSLGAALEWSLPVRPIVSRFFELFRPDLVVVSPLVGLGTDQVDWIKEAKLRGLPSVLAVASWDNLTNKGRLRVLPERILVWNEAQKAEAVELHGAPAGMVTVCGAWSYDHWFDWRPSLDRDALLALVGLAPCPGYLLYVGSSPFIGQNEAAFCLELIRALRAEPATRALGVLIRPHPQNAAQWESLDLAGLGNVAIFPRSGANPIDRDRRNQYFDSLWHSDAVFGINTSAQIEAGILGRPVLTVTDPRYRATQTGTLHFHHLTSINGGLLHVAGSVEELARRLGALLALPAAERGEKSRRFVAGFIRPPELAEVPSDRAARAIVEAAALRPRRPRLDRWLGLLYRRLVLSRRTSFELTPKLRKALGELRLAGDEGNRAAGS</sequence>
<accession>A0A1Y6B8P8</accession>
<dbReference type="SUPFAM" id="SSF53756">
    <property type="entry name" value="UDP-Glycosyltransferase/glycogen phosphorylase"/>
    <property type="match status" value="1"/>
</dbReference>
<gene>
    <name evidence="1" type="ORF">SAMN05428998_102197</name>
</gene>
<protein>
    <submittedName>
        <fullName evidence="1">Uncharacterized protein</fullName>
    </submittedName>
</protein>
<proteinExistence type="predicted"/>
<evidence type="ECO:0000313" key="2">
    <source>
        <dbReference type="Proteomes" id="UP000192917"/>
    </source>
</evidence>
<dbReference type="AlphaFoldDB" id="A0A1Y6B8P8"/>
<dbReference type="EMBL" id="FWZX01000002">
    <property type="protein sequence ID" value="SME98706.1"/>
    <property type="molecule type" value="Genomic_DNA"/>
</dbReference>
<dbReference type="STRING" id="560819.SAMN05428998_102197"/>